<dbReference type="AlphaFoldDB" id="A0A4V0YZ39"/>
<dbReference type="OrthoDB" id="9778320at2"/>
<dbReference type="SUPFAM" id="SSF88713">
    <property type="entry name" value="Glycoside hydrolase/deacetylase"/>
    <property type="match status" value="1"/>
</dbReference>
<accession>A0A4V0YZ39</accession>
<name>A0A4V0YZ39_KTERU</name>
<dbReference type="GO" id="GO:0016810">
    <property type="term" value="F:hydrolase activity, acting on carbon-nitrogen (but not peptide) bonds"/>
    <property type="evidence" value="ECO:0007669"/>
    <property type="project" value="InterPro"/>
</dbReference>
<dbReference type="InterPro" id="IPR051398">
    <property type="entry name" value="Polysacch_Deacetylase"/>
</dbReference>
<dbReference type="Gene3D" id="3.20.20.370">
    <property type="entry name" value="Glycoside hydrolase/deacetylase"/>
    <property type="match status" value="1"/>
</dbReference>
<dbReference type="InterPro" id="IPR002509">
    <property type="entry name" value="NODB_dom"/>
</dbReference>
<evidence type="ECO:0000313" key="4">
    <source>
        <dbReference type="EMBL" id="QBD78381.1"/>
    </source>
</evidence>
<dbReference type="Pfam" id="PF01522">
    <property type="entry name" value="Polysacc_deac_1"/>
    <property type="match status" value="1"/>
</dbReference>
<feature type="domain" description="NodB homology" evidence="3">
    <location>
        <begin position="84"/>
        <end position="350"/>
    </location>
</feature>
<dbReference type="RefSeq" id="WP_129889434.1">
    <property type="nucleotide sequence ID" value="NZ_CP035758.1"/>
</dbReference>
<dbReference type="CDD" id="cd10918">
    <property type="entry name" value="CE4_NodB_like_5s_6s"/>
    <property type="match status" value="1"/>
</dbReference>
<dbReference type="InterPro" id="IPR011330">
    <property type="entry name" value="Glyco_hydro/deAcase_b/a-brl"/>
</dbReference>
<sequence length="350" mass="40751">MRKIALTFVAACMYYSGLVALARWWTRRQSSCLIVLNYHRALGGDLRRQFLYLRRHYRVMHVEAALEELYARRKNGRRSYDRRTPLVLTFDDGYRDNYTHAFALARELQIPFTIYLVPGYIESGRTFWWLEGERLVKHAQVKEVTLDDRCYHLQDPQEKAALAQLIDGRVRYAQTVDERETFLAMVSEKLAVSAELSEDEMLALPVTWEQVHEMETSGWVSFGAHTMHHPILAYLKDAAEMREELESCSAALAEQLGHPVRTFAYPIGQLQHISDEVLDAVRQAGYDWAFTTRYGFNRRKGSSYLLNRVEVDTDQHWLVVAAEAAGLWGFFSRLRWLPFVRKYLTNSGQK</sequence>
<evidence type="ECO:0000256" key="1">
    <source>
        <dbReference type="ARBA" id="ARBA00004613"/>
    </source>
</evidence>
<dbReference type="EMBL" id="CP035758">
    <property type="protein sequence ID" value="QBD78381.1"/>
    <property type="molecule type" value="Genomic_DNA"/>
</dbReference>
<dbReference type="Proteomes" id="UP000290365">
    <property type="component" value="Chromosome"/>
</dbReference>
<dbReference type="PANTHER" id="PTHR34216:SF3">
    <property type="entry name" value="POLY-BETA-1,6-N-ACETYL-D-GLUCOSAMINE N-DEACETYLASE"/>
    <property type="match status" value="1"/>
</dbReference>
<keyword evidence="5" id="KW-1185">Reference proteome</keyword>
<gene>
    <name evidence="4" type="ORF">EPA93_21215</name>
</gene>
<comment type="subcellular location">
    <subcellularLocation>
        <location evidence="1">Secreted</location>
    </subcellularLocation>
</comment>
<evidence type="ECO:0000256" key="2">
    <source>
        <dbReference type="ARBA" id="ARBA00022729"/>
    </source>
</evidence>
<reference evidence="4 5" key="1">
    <citation type="submission" date="2019-01" db="EMBL/GenBank/DDBJ databases">
        <title>Ktedonosporobacter rubrisoli SCAWS-G2.</title>
        <authorList>
            <person name="Huang Y."/>
            <person name="Yan B."/>
        </authorList>
    </citation>
    <scope>NUCLEOTIDE SEQUENCE [LARGE SCALE GENOMIC DNA]</scope>
    <source>
        <strain evidence="4 5">SCAWS-G2</strain>
    </source>
</reference>
<dbReference type="GO" id="GO:0005975">
    <property type="term" value="P:carbohydrate metabolic process"/>
    <property type="evidence" value="ECO:0007669"/>
    <property type="project" value="InterPro"/>
</dbReference>
<proteinExistence type="predicted"/>
<evidence type="ECO:0000259" key="3">
    <source>
        <dbReference type="PROSITE" id="PS51677"/>
    </source>
</evidence>
<keyword evidence="2" id="KW-0732">Signal</keyword>
<dbReference type="PROSITE" id="PS51677">
    <property type="entry name" value="NODB"/>
    <property type="match status" value="1"/>
</dbReference>
<dbReference type="GO" id="GO:0005576">
    <property type="term" value="C:extracellular region"/>
    <property type="evidence" value="ECO:0007669"/>
    <property type="project" value="UniProtKB-SubCell"/>
</dbReference>
<dbReference type="PANTHER" id="PTHR34216">
    <property type="match status" value="1"/>
</dbReference>
<evidence type="ECO:0000313" key="5">
    <source>
        <dbReference type="Proteomes" id="UP000290365"/>
    </source>
</evidence>
<dbReference type="KEGG" id="kbs:EPA93_21215"/>
<protein>
    <submittedName>
        <fullName evidence="4">Polysaccharide deacetylase family protein</fullName>
    </submittedName>
</protein>
<organism evidence="4 5">
    <name type="scientific">Ktedonosporobacter rubrisoli</name>
    <dbReference type="NCBI Taxonomy" id="2509675"/>
    <lineage>
        <taxon>Bacteria</taxon>
        <taxon>Bacillati</taxon>
        <taxon>Chloroflexota</taxon>
        <taxon>Ktedonobacteria</taxon>
        <taxon>Ktedonobacterales</taxon>
        <taxon>Ktedonosporobacteraceae</taxon>
        <taxon>Ktedonosporobacter</taxon>
    </lineage>
</organism>